<sequence length="69" mass="7731">MTRSGFFDDELGLDYEPSYSDSYDDEWPIDEATLAAALKRGRTMGQIASKYSVSVGDVADLIDLYDLDR</sequence>
<evidence type="ECO:0000313" key="2">
    <source>
        <dbReference type="Proteomes" id="UP001595776"/>
    </source>
</evidence>
<keyword evidence="2" id="KW-1185">Reference proteome</keyword>
<dbReference type="Proteomes" id="UP001595776">
    <property type="component" value="Unassembled WGS sequence"/>
</dbReference>
<comment type="caution">
    <text evidence="1">The sequence shown here is derived from an EMBL/GenBank/DDBJ whole genome shotgun (WGS) entry which is preliminary data.</text>
</comment>
<evidence type="ECO:0000313" key="1">
    <source>
        <dbReference type="EMBL" id="MFC4348630.1"/>
    </source>
</evidence>
<name>A0ABV8UCT6_9PROT</name>
<proteinExistence type="predicted"/>
<gene>
    <name evidence="1" type="ORF">ACFO5Q_12320</name>
</gene>
<organism evidence="1 2">
    <name type="scientific">Kordiimonas lipolytica</name>
    <dbReference type="NCBI Taxonomy" id="1662421"/>
    <lineage>
        <taxon>Bacteria</taxon>
        <taxon>Pseudomonadati</taxon>
        <taxon>Pseudomonadota</taxon>
        <taxon>Alphaproteobacteria</taxon>
        <taxon>Kordiimonadales</taxon>
        <taxon>Kordiimonadaceae</taxon>
        <taxon>Kordiimonas</taxon>
    </lineage>
</organism>
<dbReference type="RefSeq" id="WP_068149046.1">
    <property type="nucleotide sequence ID" value="NZ_JBHSCR010000013.1"/>
</dbReference>
<dbReference type="EMBL" id="JBHSCR010000013">
    <property type="protein sequence ID" value="MFC4348630.1"/>
    <property type="molecule type" value="Genomic_DNA"/>
</dbReference>
<accession>A0ABV8UCT6</accession>
<evidence type="ECO:0008006" key="3">
    <source>
        <dbReference type="Google" id="ProtNLM"/>
    </source>
</evidence>
<reference evidence="2" key="1">
    <citation type="journal article" date="2019" name="Int. J. Syst. Evol. Microbiol.">
        <title>The Global Catalogue of Microorganisms (GCM) 10K type strain sequencing project: providing services to taxonomists for standard genome sequencing and annotation.</title>
        <authorList>
            <consortium name="The Broad Institute Genomics Platform"/>
            <consortium name="The Broad Institute Genome Sequencing Center for Infectious Disease"/>
            <person name="Wu L."/>
            <person name="Ma J."/>
        </authorList>
    </citation>
    <scope>NUCLEOTIDE SEQUENCE [LARGE SCALE GENOMIC DNA]</scope>
    <source>
        <strain evidence="2">CGMCC 1.15304</strain>
    </source>
</reference>
<protein>
    <recommendedName>
        <fullName evidence="3">Helix-turn-helix domain of resolvase</fullName>
    </recommendedName>
</protein>